<reference evidence="3" key="1">
    <citation type="journal article" date="2014" name="Proc. Natl. Acad. Sci. U.S.A.">
        <title>Extensive sampling of basidiomycete genomes demonstrates inadequacy of the white-rot/brown-rot paradigm for wood decay fungi.</title>
        <authorList>
            <person name="Riley R."/>
            <person name="Salamov A.A."/>
            <person name="Brown D.W."/>
            <person name="Nagy L.G."/>
            <person name="Floudas D."/>
            <person name="Held B.W."/>
            <person name="Levasseur A."/>
            <person name="Lombard V."/>
            <person name="Morin E."/>
            <person name="Otillar R."/>
            <person name="Lindquist E.A."/>
            <person name="Sun H."/>
            <person name="LaButti K.M."/>
            <person name="Schmutz J."/>
            <person name="Jabbour D."/>
            <person name="Luo H."/>
            <person name="Baker S.E."/>
            <person name="Pisabarro A.G."/>
            <person name="Walton J.D."/>
            <person name="Blanchette R.A."/>
            <person name="Henrissat B."/>
            <person name="Martin F."/>
            <person name="Cullen D."/>
            <person name="Hibbett D.S."/>
            <person name="Grigoriev I.V."/>
        </authorList>
    </citation>
    <scope>NUCLEOTIDE SEQUENCE [LARGE SCALE GENOMIC DNA]</scope>
    <source>
        <strain evidence="3">CBS 339.88</strain>
    </source>
</reference>
<name>A0A067SXB8_GALM3</name>
<keyword evidence="3" id="KW-1185">Reference proteome</keyword>
<gene>
    <name evidence="2" type="ORF">GALMADRAFT_141054</name>
</gene>
<dbReference type="HOGENOM" id="CLU_2306354_0_0_1"/>
<sequence length="100" mass="11120">MATPSSPSSPRIDDQRSNLGALCRLRCRLTPTPQKKRPSGGQAGTIPPELHPVLNHLQNQYRAMAVGTRTTSFNLYGDNTLVVECFMTWHEWSNLGIVDL</sequence>
<proteinExistence type="predicted"/>
<evidence type="ECO:0000256" key="1">
    <source>
        <dbReference type="SAM" id="MobiDB-lite"/>
    </source>
</evidence>
<dbReference type="EMBL" id="KL142382">
    <property type="protein sequence ID" value="KDR74707.1"/>
    <property type="molecule type" value="Genomic_DNA"/>
</dbReference>
<dbReference type="Proteomes" id="UP000027222">
    <property type="component" value="Unassembled WGS sequence"/>
</dbReference>
<organism evidence="2 3">
    <name type="scientific">Galerina marginata (strain CBS 339.88)</name>
    <dbReference type="NCBI Taxonomy" id="685588"/>
    <lineage>
        <taxon>Eukaryota</taxon>
        <taxon>Fungi</taxon>
        <taxon>Dikarya</taxon>
        <taxon>Basidiomycota</taxon>
        <taxon>Agaricomycotina</taxon>
        <taxon>Agaricomycetes</taxon>
        <taxon>Agaricomycetidae</taxon>
        <taxon>Agaricales</taxon>
        <taxon>Agaricineae</taxon>
        <taxon>Strophariaceae</taxon>
        <taxon>Galerina</taxon>
    </lineage>
</organism>
<accession>A0A067SXB8</accession>
<feature type="region of interest" description="Disordered" evidence="1">
    <location>
        <begin position="29"/>
        <end position="50"/>
    </location>
</feature>
<evidence type="ECO:0000313" key="3">
    <source>
        <dbReference type="Proteomes" id="UP000027222"/>
    </source>
</evidence>
<dbReference type="AlphaFoldDB" id="A0A067SXB8"/>
<evidence type="ECO:0000313" key="2">
    <source>
        <dbReference type="EMBL" id="KDR74707.1"/>
    </source>
</evidence>
<protein>
    <submittedName>
        <fullName evidence="2">Uncharacterized protein</fullName>
    </submittedName>
</protein>